<sequence length="268" mass="28394">MFYEMIGFAADGPGPELDCLPRFRTEEAAFFLDFDGVLVDLAETPDGIDVPGHLGPMLGELHAKAGGAVAIASGRAVADIRRWLPDFPGVIVGSHGGEIDRGQGPEATVSPDPGVVAALQKMVEGFATSNEAYIAEPKPTGVVLHFRRNPELRGAAWNMLENALSQFEGFHIHHSKMAFEVRPDGVGKENAIQALMEEEPFAGRLPVVFGDDVTDEPALAWAKERGGVAVKVGEGQSAAGCRLESPEVVHRALARQIAGRAQEPAGAA</sequence>
<dbReference type="NCBIfam" id="TIGR00685">
    <property type="entry name" value="T6PP"/>
    <property type="match status" value="1"/>
</dbReference>
<evidence type="ECO:0000256" key="4">
    <source>
        <dbReference type="RuleBase" id="RU361117"/>
    </source>
</evidence>
<dbReference type="GO" id="GO:0004805">
    <property type="term" value="F:trehalose-phosphatase activity"/>
    <property type="evidence" value="ECO:0007669"/>
    <property type="project" value="UniProtKB-EC"/>
</dbReference>
<dbReference type="InterPro" id="IPR036412">
    <property type="entry name" value="HAD-like_sf"/>
</dbReference>
<comment type="catalytic activity">
    <reaction evidence="4">
        <text>alpha,alpha-trehalose 6-phosphate + H2O = alpha,alpha-trehalose + phosphate</text>
        <dbReference type="Rhea" id="RHEA:23420"/>
        <dbReference type="ChEBI" id="CHEBI:15377"/>
        <dbReference type="ChEBI" id="CHEBI:16551"/>
        <dbReference type="ChEBI" id="CHEBI:43474"/>
        <dbReference type="ChEBI" id="CHEBI:58429"/>
        <dbReference type="EC" id="3.1.3.12"/>
    </reaction>
</comment>
<dbReference type="GO" id="GO:0005992">
    <property type="term" value="P:trehalose biosynthetic process"/>
    <property type="evidence" value="ECO:0007669"/>
    <property type="project" value="UniProtKB-UniPathway"/>
</dbReference>
<proteinExistence type="inferred from homology"/>
<organism evidence="5 6">
    <name type="scientific">Hasllibacter halocynthiae</name>
    <dbReference type="NCBI Taxonomy" id="595589"/>
    <lineage>
        <taxon>Bacteria</taxon>
        <taxon>Pseudomonadati</taxon>
        <taxon>Pseudomonadota</taxon>
        <taxon>Alphaproteobacteria</taxon>
        <taxon>Rhodobacterales</taxon>
        <taxon>Roseobacteraceae</taxon>
        <taxon>Hasllibacter</taxon>
    </lineage>
</organism>
<comment type="caution">
    <text evidence="5">The sequence shown here is derived from an EMBL/GenBank/DDBJ whole genome shotgun (WGS) entry which is preliminary data.</text>
</comment>
<accession>A0A2T0X204</accession>
<dbReference type="EMBL" id="PVTT01000002">
    <property type="protein sequence ID" value="PRY92894.1"/>
    <property type="molecule type" value="Genomic_DNA"/>
</dbReference>
<keyword evidence="4" id="KW-0460">Magnesium</keyword>
<dbReference type="UniPathway" id="UPA00299"/>
<dbReference type="AlphaFoldDB" id="A0A2T0X204"/>
<protein>
    <recommendedName>
        <fullName evidence="4">Trehalose 6-phosphate phosphatase</fullName>
        <ecNumber evidence="4">3.1.3.12</ecNumber>
    </recommendedName>
</protein>
<dbReference type="InterPro" id="IPR044651">
    <property type="entry name" value="OTSB-like"/>
</dbReference>
<comment type="pathway">
    <text evidence="1 4">Glycan biosynthesis; trehalose biosynthesis.</text>
</comment>
<reference evidence="5 6" key="1">
    <citation type="submission" date="2018-03" db="EMBL/GenBank/DDBJ databases">
        <title>Genomic Encyclopedia of Archaeal and Bacterial Type Strains, Phase II (KMG-II): from individual species to whole genera.</title>
        <authorList>
            <person name="Goeker M."/>
        </authorList>
    </citation>
    <scope>NUCLEOTIDE SEQUENCE [LARGE SCALE GENOMIC DNA]</scope>
    <source>
        <strain evidence="5 6">DSM 29318</strain>
    </source>
</reference>
<evidence type="ECO:0000313" key="6">
    <source>
        <dbReference type="Proteomes" id="UP000238801"/>
    </source>
</evidence>
<dbReference type="SUPFAM" id="SSF56784">
    <property type="entry name" value="HAD-like"/>
    <property type="match status" value="1"/>
</dbReference>
<dbReference type="Pfam" id="PF02358">
    <property type="entry name" value="Trehalose_PPase"/>
    <property type="match status" value="1"/>
</dbReference>
<name>A0A2T0X204_9RHOB</name>
<dbReference type="GO" id="GO:0046872">
    <property type="term" value="F:metal ion binding"/>
    <property type="evidence" value="ECO:0007669"/>
    <property type="project" value="UniProtKB-KW"/>
</dbReference>
<dbReference type="PANTHER" id="PTHR43768">
    <property type="entry name" value="TREHALOSE 6-PHOSPHATE PHOSPHATASE"/>
    <property type="match status" value="1"/>
</dbReference>
<evidence type="ECO:0000256" key="1">
    <source>
        <dbReference type="ARBA" id="ARBA00005199"/>
    </source>
</evidence>
<dbReference type="InterPro" id="IPR003337">
    <property type="entry name" value="Trehalose_PPase"/>
</dbReference>
<dbReference type="RefSeq" id="WP_158259392.1">
    <property type="nucleotide sequence ID" value="NZ_PVTT01000002.1"/>
</dbReference>
<dbReference type="InterPro" id="IPR023214">
    <property type="entry name" value="HAD_sf"/>
</dbReference>
<gene>
    <name evidence="5" type="ORF">BCF33_1757</name>
</gene>
<comment type="similarity">
    <text evidence="2 4">Belongs to the trehalose phosphatase family.</text>
</comment>
<dbReference type="PANTHER" id="PTHR43768:SF3">
    <property type="entry name" value="TREHALOSE 6-PHOSPHATE PHOSPHATASE"/>
    <property type="match status" value="1"/>
</dbReference>
<dbReference type="EC" id="3.1.3.12" evidence="4"/>
<dbReference type="InterPro" id="IPR006379">
    <property type="entry name" value="HAD-SF_hydro_IIB"/>
</dbReference>
<keyword evidence="4" id="KW-0479">Metal-binding</keyword>
<dbReference type="OrthoDB" id="9814913at2"/>
<evidence type="ECO:0000313" key="5">
    <source>
        <dbReference type="EMBL" id="PRY92894.1"/>
    </source>
</evidence>
<comment type="function">
    <text evidence="4">Removes the phosphate from trehalose 6-phosphate to produce free trehalose.</text>
</comment>
<evidence type="ECO:0000256" key="2">
    <source>
        <dbReference type="ARBA" id="ARBA00008770"/>
    </source>
</evidence>
<dbReference type="Gene3D" id="3.30.70.1020">
    <property type="entry name" value="Trehalose-6-phosphate phosphatase related protein, domain 2"/>
    <property type="match status" value="1"/>
</dbReference>
<comment type="cofactor">
    <cofactor evidence="4">
        <name>Mg(2+)</name>
        <dbReference type="ChEBI" id="CHEBI:18420"/>
    </cofactor>
</comment>
<dbReference type="Proteomes" id="UP000238801">
    <property type="component" value="Unassembled WGS sequence"/>
</dbReference>
<dbReference type="NCBIfam" id="TIGR01484">
    <property type="entry name" value="HAD-SF-IIB"/>
    <property type="match status" value="1"/>
</dbReference>
<keyword evidence="3 4" id="KW-0378">Hydrolase</keyword>
<keyword evidence="6" id="KW-1185">Reference proteome</keyword>
<evidence type="ECO:0000256" key="3">
    <source>
        <dbReference type="ARBA" id="ARBA00022801"/>
    </source>
</evidence>
<dbReference type="Gene3D" id="3.40.50.1000">
    <property type="entry name" value="HAD superfamily/HAD-like"/>
    <property type="match status" value="1"/>
</dbReference>